<reference evidence="1" key="1">
    <citation type="journal article" date="2020" name="Stud. Mycol.">
        <title>101 Dothideomycetes genomes: a test case for predicting lifestyles and emergence of pathogens.</title>
        <authorList>
            <person name="Haridas S."/>
            <person name="Albert R."/>
            <person name="Binder M."/>
            <person name="Bloem J."/>
            <person name="Labutti K."/>
            <person name="Salamov A."/>
            <person name="Andreopoulos B."/>
            <person name="Baker S."/>
            <person name="Barry K."/>
            <person name="Bills G."/>
            <person name="Bluhm B."/>
            <person name="Cannon C."/>
            <person name="Castanera R."/>
            <person name="Culley D."/>
            <person name="Daum C."/>
            <person name="Ezra D."/>
            <person name="Gonzalez J."/>
            <person name="Henrissat B."/>
            <person name="Kuo A."/>
            <person name="Liang C."/>
            <person name="Lipzen A."/>
            <person name="Lutzoni F."/>
            <person name="Magnuson J."/>
            <person name="Mondo S."/>
            <person name="Nolan M."/>
            <person name="Ohm R."/>
            <person name="Pangilinan J."/>
            <person name="Park H.-J."/>
            <person name="Ramirez L."/>
            <person name="Alfaro M."/>
            <person name="Sun H."/>
            <person name="Tritt A."/>
            <person name="Yoshinaga Y."/>
            <person name="Zwiers L.-H."/>
            <person name="Turgeon B."/>
            <person name="Goodwin S."/>
            <person name="Spatafora J."/>
            <person name="Crous P."/>
            <person name="Grigoriev I."/>
        </authorList>
    </citation>
    <scope>NUCLEOTIDE SEQUENCE</scope>
    <source>
        <strain evidence="1">CBS 125425</strain>
    </source>
</reference>
<gene>
    <name evidence="1" type="ORF">EJ04DRAFT_528210</name>
</gene>
<dbReference type="OrthoDB" id="4260078at2759"/>
<name>A0A9P4UY84_9PLEO</name>
<accession>A0A9P4UY84</accession>
<keyword evidence="2" id="KW-1185">Reference proteome</keyword>
<proteinExistence type="predicted"/>
<evidence type="ECO:0000313" key="2">
    <source>
        <dbReference type="Proteomes" id="UP000799444"/>
    </source>
</evidence>
<dbReference type="EMBL" id="ML996261">
    <property type="protein sequence ID" value="KAF2728955.1"/>
    <property type="molecule type" value="Genomic_DNA"/>
</dbReference>
<dbReference type="Proteomes" id="UP000799444">
    <property type="component" value="Unassembled WGS sequence"/>
</dbReference>
<comment type="caution">
    <text evidence="1">The sequence shown here is derived from an EMBL/GenBank/DDBJ whole genome shotgun (WGS) entry which is preliminary data.</text>
</comment>
<evidence type="ECO:0000313" key="1">
    <source>
        <dbReference type="EMBL" id="KAF2728955.1"/>
    </source>
</evidence>
<dbReference type="AlphaFoldDB" id="A0A9P4UY84"/>
<protein>
    <submittedName>
        <fullName evidence="1">Uncharacterized protein</fullName>
    </submittedName>
</protein>
<organism evidence="1 2">
    <name type="scientific">Polyplosphaeria fusca</name>
    <dbReference type="NCBI Taxonomy" id="682080"/>
    <lineage>
        <taxon>Eukaryota</taxon>
        <taxon>Fungi</taxon>
        <taxon>Dikarya</taxon>
        <taxon>Ascomycota</taxon>
        <taxon>Pezizomycotina</taxon>
        <taxon>Dothideomycetes</taxon>
        <taxon>Pleosporomycetidae</taxon>
        <taxon>Pleosporales</taxon>
        <taxon>Tetraplosphaeriaceae</taxon>
        <taxon>Polyplosphaeria</taxon>
    </lineage>
</organism>
<sequence length="461" mass="51051">MPASLLHYYTSRTVGSLLINALGVPTNISPERLQDDFDSIGDSIRDYIMSNARVKWKTNPPQTKKQGPRELTRVEATGLAISYEWSSVPENSAFERSMAGIYFPNYGDFIAPCYRRIAHESILIQARDVTKRKIDASYEDLPMEIARFRAVTASIVIGLVNCLAPDTFEDVQYGTFLQLVNEDWIELMCHDIDHAVCGYTPVSSAVLYLAAIHAGCHPGAQDSKGRTGDVVGFRNGVFSILPTLLHKVEPTEASLGFTCSNRFFATLTLLEDGAVVDVEHSFVFPDNSDTFDSSQAEQGSLVSLQELWTGQPHQSPPDRPLYLSLERPPFGVWPQISFAGRIDGVVVARVSIMDILYTLVRSSQSHRVCNHADAQIKVKNVKASRWTLKSKRYKPTGSVDLPAYVSVKDDNCWALILAGESRHLNGVVVDHCAACALELLRVQQSIRVDANNEIGVLIGYK</sequence>